<evidence type="ECO:0000256" key="2">
    <source>
        <dbReference type="ARBA" id="ARBA00022737"/>
    </source>
</evidence>
<dbReference type="PANTHER" id="PTHR23221">
    <property type="entry name" value="GLYCOSYLPHOSPHATIDYLINOSITOL PHOSPHOLIPASE D"/>
    <property type="match status" value="1"/>
</dbReference>
<dbReference type="SMART" id="SM00191">
    <property type="entry name" value="Int_alpha"/>
    <property type="match status" value="5"/>
</dbReference>
<sequence>MTRTRGRWRAAAIVLAGVVGSALLPAAPAAAVHGPVPRDFNGDGYRDAVLPAPGVNVSGKEGAGAVVVLYGSASGLSTTRRKTITQNTSGVPGTSEAYDGFGTATATADLNRDGYADLVVSTPYEDTPQGADSGLVTVLWGGSGGLTNGTNLPTPSDDPGYFGLDVAALSSGPGSDTEVLVSGYDGSVRFRGPFRRTGTFGSASVNQNTASVETVALGDVNEDLSPDEAVITSRMSGLTGGEIYLNPESGADRPTSLKKGNGLVAAYGDLNGDGYDDLVVGDPDEPEVAGADGAPGGSVSIWYGSADGIATDAQPVRISQDTAGVPGTSEKYDAFGGSVAVVDLNHDDLADIVVGTPYESLGGAKRAGMVTVIPGRASGALGTGSYSYTQDTSGMPGSSETDDFFGTTVSAADINRDGEPELFISASGENLSLGAVWVLTGASTRPTTTGSKMILPSSVGLAQNTLVLLGGNGLLNVI</sequence>
<gene>
    <name evidence="6" type="ORF">AB5J50_25905</name>
</gene>
<evidence type="ECO:0000313" key="6">
    <source>
        <dbReference type="EMBL" id="XDQ63972.1"/>
    </source>
</evidence>
<protein>
    <submittedName>
        <fullName evidence="6">VCBS repeat-containing protein</fullName>
    </submittedName>
</protein>
<accession>A0AB39S6K9</accession>
<evidence type="ECO:0000256" key="1">
    <source>
        <dbReference type="ARBA" id="ARBA00022729"/>
    </source>
</evidence>
<feature type="signal peptide" evidence="5">
    <location>
        <begin position="1"/>
        <end position="26"/>
    </location>
</feature>
<evidence type="ECO:0000256" key="4">
    <source>
        <dbReference type="ARBA" id="ARBA00023180"/>
    </source>
</evidence>
<keyword evidence="1 5" id="KW-0732">Signal</keyword>
<reference evidence="6" key="1">
    <citation type="submission" date="2024-07" db="EMBL/GenBank/DDBJ databases">
        <authorList>
            <person name="Yu S.T."/>
        </authorList>
    </citation>
    <scope>NUCLEOTIDE SEQUENCE</scope>
    <source>
        <strain evidence="6">R35</strain>
    </source>
</reference>
<dbReference type="EMBL" id="CP163440">
    <property type="protein sequence ID" value="XDQ63972.1"/>
    <property type="molecule type" value="Genomic_DNA"/>
</dbReference>
<dbReference type="InterPro" id="IPR013519">
    <property type="entry name" value="Int_alpha_beta-p"/>
</dbReference>
<dbReference type="GO" id="GO:0016787">
    <property type="term" value="F:hydrolase activity"/>
    <property type="evidence" value="ECO:0007669"/>
    <property type="project" value="UniProtKB-KW"/>
</dbReference>
<proteinExistence type="predicted"/>
<organism evidence="6">
    <name type="scientific">Streptomyces sp. R35</name>
    <dbReference type="NCBI Taxonomy" id="3238630"/>
    <lineage>
        <taxon>Bacteria</taxon>
        <taxon>Bacillati</taxon>
        <taxon>Actinomycetota</taxon>
        <taxon>Actinomycetes</taxon>
        <taxon>Kitasatosporales</taxon>
        <taxon>Streptomycetaceae</taxon>
        <taxon>Streptomyces</taxon>
    </lineage>
</organism>
<dbReference type="InterPro" id="IPR028994">
    <property type="entry name" value="Integrin_alpha_N"/>
</dbReference>
<dbReference type="InterPro" id="IPR013517">
    <property type="entry name" value="FG-GAP"/>
</dbReference>
<keyword evidence="2" id="KW-0677">Repeat</keyword>
<dbReference type="RefSeq" id="WP_369260679.1">
    <property type="nucleotide sequence ID" value="NZ_CP163440.1"/>
</dbReference>
<keyword evidence="4" id="KW-0325">Glycoprotein</keyword>
<dbReference type="AlphaFoldDB" id="A0AB39S6K9"/>
<evidence type="ECO:0000256" key="5">
    <source>
        <dbReference type="SAM" id="SignalP"/>
    </source>
</evidence>
<dbReference type="Gene3D" id="2.130.10.130">
    <property type="entry name" value="Integrin alpha, N-terminal"/>
    <property type="match status" value="3"/>
</dbReference>
<dbReference type="PROSITE" id="PS51470">
    <property type="entry name" value="FG_GAP"/>
    <property type="match status" value="2"/>
</dbReference>
<dbReference type="SUPFAM" id="SSF69318">
    <property type="entry name" value="Integrin alpha N-terminal domain"/>
    <property type="match status" value="1"/>
</dbReference>
<evidence type="ECO:0000256" key="3">
    <source>
        <dbReference type="ARBA" id="ARBA00022801"/>
    </source>
</evidence>
<name>A0AB39S6K9_9ACTN</name>
<dbReference type="PANTHER" id="PTHR23221:SF7">
    <property type="entry name" value="PHOSPHATIDYLINOSITOL-GLYCAN-SPECIFIC PHOSPHOLIPASE D"/>
    <property type="match status" value="1"/>
</dbReference>
<keyword evidence="3" id="KW-0378">Hydrolase</keyword>
<dbReference type="Pfam" id="PF01839">
    <property type="entry name" value="FG-GAP"/>
    <property type="match status" value="5"/>
</dbReference>
<feature type="chain" id="PRO_5044285347" evidence="5">
    <location>
        <begin position="27"/>
        <end position="478"/>
    </location>
</feature>